<accession>A0A0J9CX95</accession>
<gene>
    <name evidence="1" type="ORF">BV87_26790</name>
</gene>
<dbReference type="AlphaFoldDB" id="A0A0J9CX95"/>
<evidence type="ECO:0000313" key="1">
    <source>
        <dbReference type="EMBL" id="ATP22051.1"/>
    </source>
</evidence>
<organism evidence="1 2">
    <name type="scientific">Sphingobium yanoikuyae</name>
    <name type="common">Sphingomonas yanoikuyae</name>
    <dbReference type="NCBI Taxonomy" id="13690"/>
    <lineage>
        <taxon>Bacteria</taxon>
        <taxon>Pseudomonadati</taxon>
        <taxon>Pseudomonadota</taxon>
        <taxon>Alphaproteobacteria</taxon>
        <taxon>Sphingomonadales</taxon>
        <taxon>Sphingomonadaceae</taxon>
        <taxon>Sphingobium</taxon>
    </lineage>
</organism>
<reference evidence="1 2" key="1">
    <citation type="submission" date="2017-04" db="EMBL/GenBank/DDBJ databases">
        <title>Characterization, genome and methylation analysis of a phthalic acid esters degrading strain Sphingobium yanoikuyae SHJ.</title>
        <authorList>
            <person name="Feng L."/>
        </authorList>
    </citation>
    <scope>NUCLEOTIDE SEQUENCE [LARGE SCALE GENOMIC DNA]</scope>
    <source>
        <strain evidence="1 2">SHJ</strain>
        <plasmid evidence="2">Plasmid pses189</plasmid>
    </source>
</reference>
<protein>
    <submittedName>
        <fullName evidence="1">Uncharacterized protein</fullName>
    </submittedName>
</protein>
<evidence type="ECO:0000313" key="2">
    <source>
        <dbReference type="Proteomes" id="UP000037029"/>
    </source>
</evidence>
<dbReference type="EMBL" id="CP020927">
    <property type="protein sequence ID" value="ATP22051.1"/>
    <property type="molecule type" value="Genomic_DNA"/>
</dbReference>
<geneLocation type="plasmid" evidence="2">
    <name>pses189</name>
</geneLocation>
<dbReference type="Proteomes" id="UP000037029">
    <property type="component" value="Plasmid pses189"/>
</dbReference>
<keyword evidence="1" id="KW-0614">Plasmid</keyword>
<dbReference type="RefSeq" id="WP_048938674.1">
    <property type="nucleotide sequence ID" value="NZ_CP020927.1"/>
</dbReference>
<sequence>MTKTFPWDYHKDLTEERLVAVGQMILEARRLAVELFDSDIGDDGWTLGCRASQFARYRILTAFDGQRFPWLTVIDRSRRLIFTIGEVPVRIYRGEAEEPTARTLHQSLSELDQLGFSFDERDEGHDLAYRFAVETDVDGSALAVKFVGLRGETAVLNWNVPLGLDAFTGGIGMPATESVELDAPSVGVRDRKTKTGE</sequence>
<name>A0A0J9CX95_SPHYA</name>
<proteinExistence type="predicted"/>